<dbReference type="PANTHER" id="PTHR38666">
    <property type="match status" value="1"/>
</dbReference>
<dbReference type="AlphaFoldDB" id="S6BFC2"/>
<sequence length="269" mass="31155">MLFRHIVPLSFFAINFNFILHSMSFRLINTGNTFFKSVSQLPSACDKNVHKVIKHTYKTHMQSKMGSNSFNFTVGLEPYCYKQFDQKQDNYIPCTKETFLKELVSRLKRGEAKLTDGYAPFCKHLFVENFTDVTAGYLPITNENIHLLRSGYVARTKTELPVLSRWFPKSAVEKELVRASYLDVILYSREQVIKENNARNEHVPEDDYDYYVVSIKPQNVEHEIPMLPITMFRNTMITEGGSGVPLDHEAYLKSVAFWQENAVVRDVTT</sequence>
<proteinExistence type="evidence at transcript level"/>
<dbReference type="Pfam" id="PF11539">
    <property type="entry name" value="DUF3228"/>
    <property type="match status" value="1"/>
</dbReference>
<dbReference type="EMBL" id="AK441000">
    <property type="protein sequence ID" value="BAN64794.1"/>
    <property type="molecule type" value="mRNA"/>
</dbReference>
<dbReference type="PANTHER" id="PTHR38666:SF2">
    <property type="entry name" value="FLAGELLAR ASSOCIATED PROTEIN"/>
    <property type="match status" value="1"/>
</dbReference>
<dbReference type="InterPro" id="IPR021610">
    <property type="entry name" value="DUF3228"/>
</dbReference>
<dbReference type="VEuPathDB" id="PiroplasmaDB:BBOV_III001670"/>
<dbReference type="Gene3D" id="3.30.2310.50">
    <property type="entry name" value="Protein of unknown function (DUF3228), domain 1"/>
    <property type="match status" value="2"/>
</dbReference>
<reference evidence="1" key="1">
    <citation type="journal article" date="2014" name="BMC Genomics">
        <title>The Babesia bovis gene and promoter model: an update from full-length EST analysis.</title>
        <authorList>
            <person name="Yamagishi J."/>
            <person name="Wakaguri H."/>
            <person name="Yokoyama N."/>
            <person name="Yamashita R."/>
            <person name="Suzuki Y."/>
            <person name="Xuan X."/>
            <person name="Igarashi I."/>
        </authorList>
    </citation>
    <scope>NUCLEOTIDE SEQUENCE</scope>
    <source>
        <strain evidence="1">Texas</strain>
    </source>
</reference>
<protein>
    <submittedName>
        <fullName evidence="1">Uncharacterized protein</fullName>
    </submittedName>
</protein>
<evidence type="ECO:0000313" key="1">
    <source>
        <dbReference type="EMBL" id="BAN64794.1"/>
    </source>
</evidence>
<accession>S6BFC2</accession>
<organism evidence="1">
    <name type="scientific">Babesia bovis</name>
    <dbReference type="NCBI Taxonomy" id="5865"/>
    <lineage>
        <taxon>Eukaryota</taxon>
        <taxon>Sar</taxon>
        <taxon>Alveolata</taxon>
        <taxon>Apicomplexa</taxon>
        <taxon>Aconoidasida</taxon>
        <taxon>Piroplasmida</taxon>
        <taxon>Babesiidae</taxon>
        <taxon>Babesia</taxon>
    </lineage>
</organism>
<name>S6BFC2_BABBO</name>
<gene>
    <name evidence="1" type="primary">BBOV_III001670</name>
</gene>